<sequence>MVGGTTVGAVVTVGGIGVFDGAGVDVENNLKTPGSILKSGAVVGVGVAVGKVKSGIAIVGKLHQSASTSSFTSKKEKKIKKAINIFFINTNDTPLFIFVNHIFICYVN</sequence>
<name>A0A0G0BKN8_9BACT</name>
<dbReference type="EMBL" id="LBQC01000046">
    <property type="protein sequence ID" value="KKP70074.1"/>
    <property type="molecule type" value="Genomic_DNA"/>
</dbReference>
<evidence type="ECO:0000313" key="2">
    <source>
        <dbReference type="Proteomes" id="UP000034457"/>
    </source>
</evidence>
<comment type="caution">
    <text evidence="1">The sequence shown here is derived from an EMBL/GenBank/DDBJ whole genome shotgun (WGS) entry which is preliminary data.</text>
</comment>
<reference evidence="1 2" key="1">
    <citation type="journal article" date="2015" name="Nature">
        <title>rRNA introns, odd ribosomes, and small enigmatic genomes across a large radiation of phyla.</title>
        <authorList>
            <person name="Brown C.T."/>
            <person name="Hug L.A."/>
            <person name="Thomas B.C."/>
            <person name="Sharon I."/>
            <person name="Castelle C.J."/>
            <person name="Singh A."/>
            <person name="Wilkins M.J."/>
            <person name="Williams K.H."/>
            <person name="Banfield J.F."/>
        </authorList>
    </citation>
    <scope>NUCLEOTIDE SEQUENCE [LARGE SCALE GENOMIC DNA]</scope>
</reference>
<accession>A0A0G0BKN8</accession>
<protein>
    <submittedName>
        <fullName evidence="1">Uncharacterized protein</fullName>
    </submittedName>
</protein>
<evidence type="ECO:0000313" key="1">
    <source>
        <dbReference type="EMBL" id="KKP70074.1"/>
    </source>
</evidence>
<organism evidence="1 2">
    <name type="scientific">Candidatus Roizmanbacteria bacterium GW2011_GWA2_35_19</name>
    <dbReference type="NCBI Taxonomy" id="1618478"/>
    <lineage>
        <taxon>Bacteria</taxon>
        <taxon>Candidatus Roizmaniibacteriota</taxon>
    </lineage>
</organism>
<dbReference type="Proteomes" id="UP000034457">
    <property type="component" value="Unassembled WGS sequence"/>
</dbReference>
<proteinExistence type="predicted"/>
<dbReference type="AlphaFoldDB" id="A0A0G0BKN8"/>
<dbReference type="STRING" id="1618478.UR68_C0046G0002"/>
<gene>
    <name evidence="1" type="ORF">UR68_C0046G0002</name>
</gene>